<keyword evidence="3" id="KW-1185">Reference proteome</keyword>
<dbReference type="Proteomes" id="UP000193560">
    <property type="component" value="Unassembled WGS sequence"/>
</dbReference>
<name>A0A1X2IHF0_9FUNG</name>
<dbReference type="EMBL" id="MCGE01000011">
    <property type="protein sequence ID" value="ORZ16462.1"/>
    <property type="molecule type" value="Genomic_DNA"/>
</dbReference>
<accession>A0A1X2IHF0</accession>
<comment type="caution">
    <text evidence="2">The sequence shown here is derived from an EMBL/GenBank/DDBJ whole genome shotgun (WGS) entry which is preliminary data.</text>
</comment>
<evidence type="ECO:0000256" key="1">
    <source>
        <dbReference type="SAM" id="Phobius"/>
    </source>
</evidence>
<reference evidence="2 3" key="1">
    <citation type="submission" date="2016-07" db="EMBL/GenBank/DDBJ databases">
        <title>Pervasive Adenine N6-methylation of Active Genes in Fungi.</title>
        <authorList>
            <consortium name="DOE Joint Genome Institute"/>
            <person name="Mondo S.J."/>
            <person name="Dannebaum R.O."/>
            <person name="Kuo R.C."/>
            <person name="Labutti K."/>
            <person name="Haridas S."/>
            <person name="Kuo A."/>
            <person name="Salamov A."/>
            <person name="Ahrendt S.R."/>
            <person name="Lipzen A."/>
            <person name="Sullivan W."/>
            <person name="Andreopoulos W.B."/>
            <person name="Clum A."/>
            <person name="Lindquist E."/>
            <person name="Daum C."/>
            <person name="Ramamoorthy G.K."/>
            <person name="Gryganskyi A."/>
            <person name="Culley D."/>
            <person name="Magnuson J.K."/>
            <person name="James T.Y."/>
            <person name="O'Malley M.A."/>
            <person name="Stajich J.E."/>
            <person name="Spatafora J.W."/>
            <person name="Visel A."/>
            <person name="Grigoriev I.V."/>
        </authorList>
    </citation>
    <scope>NUCLEOTIDE SEQUENCE [LARGE SCALE GENOMIC DNA]</scope>
    <source>
        <strain evidence="2 3">NRRL 1336</strain>
    </source>
</reference>
<proteinExistence type="predicted"/>
<keyword evidence="1" id="KW-0812">Transmembrane</keyword>
<sequence length="78" mass="9452">MRNSANPIIFIEYKTLRLYFIFLFFYFTLSFFLILPALHIPSPHSQYNNYYAIHIYGKRLTKNDVHKILTKRIPRKAL</sequence>
<keyword evidence="1" id="KW-0472">Membrane</keyword>
<organism evidence="2 3">
    <name type="scientific">Absidia repens</name>
    <dbReference type="NCBI Taxonomy" id="90262"/>
    <lineage>
        <taxon>Eukaryota</taxon>
        <taxon>Fungi</taxon>
        <taxon>Fungi incertae sedis</taxon>
        <taxon>Mucoromycota</taxon>
        <taxon>Mucoromycotina</taxon>
        <taxon>Mucoromycetes</taxon>
        <taxon>Mucorales</taxon>
        <taxon>Cunninghamellaceae</taxon>
        <taxon>Absidia</taxon>
    </lineage>
</organism>
<protein>
    <submittedName>
        <fullName evidence="2">Uncharacterized protein</fullName>
    </submittedName>
</protein>
<keyword evidence="1" id="KW-1133">Transmembrane helix</keyword>
<evidence type="ECO:0000313" key="3">
    <source>
        <dbReference type="Proteomes" id="UP000193560"/>
    </source>
</evidence>
<evidence type="ECO:0000313" key="2">
    <source>
        <dbReference type="EMBL" id="ORZ16462.1"/>
    </source>
</evidence>
<dbReference type="AlphaFoldDB" id="A0A1X2IHF0"/>
<gene>
    <name evidence="2" type="ORF">BCR42DRAFT_36289</name>
</gene>
<feature type="transmembrane region" description="Helical" evidence="1">
    <location>
        <begin position="20"/>
        <end position="40"/>
    </location>
</feature>